<feature type="compositionally biased region" description="Basic residues" evidence="1">
    <location>
        <begin position="324"/>
        <end position="333"/>
    </location>
</feature>
<feature type="compositionally biased region" description="Basic and acidic residues" evidence="1">
    <location>
        <begin position="202"/>
        <end position="217"/>
    </location>
</feature>
<feature type="compositionally biased region" description="Basic residues" evidence="1">
    <location>
        <begin position="260"/>
        <end position="269"/>
    </location>
</feature>
<name>A0A6J4SAA6_9ACTN</name>
<feature type="compositionally biased region" description="Basic residues" evidence="1">
    <location>
        <begin position="1"/>
        <end position="39"/>
    </location>
</feature>
<feature type="non-terminal residue" evidence="2">
    <location>
        <position position="1"/>
    </location>
</feature>
<proteinExistence type="predicted"/>
<sequence>ARQGWHQRLRPHRPQRLPRRAGRGGRHRVGGGQRPHRQRDARAPAQVRLDPGPVPRPGRGDRRRPLRGRQGAEGARGARPRQPAVGRPGRGRRHRVHGLLHQARRRRQAPRRGRQEGRHLRPRQGRGHHGGPRGELRPVRPRPAPRDLQRVVHDELPGAVREGRPRDRGHQARPDDDDPRLHGRPAPARRAAQGPAPRARRRAEPRPDLHGRREGRGPRAARAQRQAPRLRGPRARPDGLHGRPDLRGRPRDVGAGGQRRVPRRGRHARAAGDPEVHRGPHRLLGHRHGPALVHRRRRAHRGPGRHAREGRRLVRQRVGLLQPLRRHRPAGPL</sequence>
<feature type="region of interest" description="Disordered" evidence="1">
    <location>
        <begin position="1"/>
        <end position="333"/>
    </location>
</feature>
<accession>A0A6J4SAA6</accession>
<dbReference type="EMBL" id="CADCVO010000293">
    <property type="protein sequence ID" value="CAA9493562.1"/>
    <property type="molecule type" value="Genomic_DNA"/>
</dbReference>
<feature type="compositionally biased region" description="Basic residues" evidence="1">
    <location>
        <begin position="279"/>
        <end position="305"/>
    </location>
</feature>
<dbReference type="AlphaFoldDB" id="A0A6J4SAA6"/>
<dbReference type="EC" id="1.2.1.12" evidence="2"/>
<organism evidence="2">
    <name type="scientific">uncultured Solirubrobacteraceae bacterium</name>
    <dbReference type="NCBI Taxonomy" id="1162706"/>
    <lineage>
        <taxon>Bacteria</taxon>
        <taxon>Bacillati</taxon>
        <taxon>Actinomycetota</taxon>
        <taxon>Thermoleophilia</taxon>
        <taxon>Solirubrobacterales</taxon>
        <taxon>Solirubrobacteraceae</taxon>
        <taxon>environmental samples</taxon>
    </lineage>
</organism>
<protein>
    <submittedName>
        <fullName evidence="2">NAD-dependent glyceraldehyde-3-phosphate dehydrogenase</fullName>
        <ecNumber evidence="2">1.2.1.12</ecNumber>
    </submittedName>
</protein>
<gene>
    <name evidence="2" type="ORF">AVDCRST_MAG13-1872</name>
</gene>
<feature type="non-terminal residue" evidence="2">
    <location>
        <position position="333"/>
    </location>
</feature>
<feature type="compositionally biased region" description="Low complexity" evidence="1">
    <location>
        <begin position="184"/>
        <end position="197"/>
    </location>
</feature>
<evidence type="ECO:0000256" key="1">
    <source>
        <dbReference type="SAM" id="MobiDB-lite"/>
    </source>
</evidence>
<feature type="compositionally biased region" description="Basic residues" evidence="1">
    <location>
        <begin position="89"/>
        <end position="112"/>
    </location>
</feature>
<feature type="compositionally biased region" description="Low complexity" evidence="1">
    <location>
        <begin position="218"/>
        <end position="230"/>
    </location>
</feature>
<dbReference type="GO" id="GO:0004365">
    <property type="term" value="F:glyceraldehyde-3-phosphate dehydrogenase (NAD+) (phosphorylating) activity"/>
    <property type="evidence" value="ECO:0007669"/>
    <property type="project" value="UniProtKB-EC"/>
</dbReference>
<feature type="compositionally biased region" description="Basic and acidic residues" evidence="1">
    <location>
        <begin position="235"/>
        <end position="252"/>
    </location>
</feature>
<feature type="compositionally biased region" description="Basic and acidic residues" evidence="1">
    <location>
        <begin position="132"/>
        <end position="174"/>
    </location>
</feature>
<feature type="compositionally biased region" description="Low complexity" evidence="1">
    <location>
        <begin position="68"/>
        <end position="87"/>
    </location>
</feature>
<evidence type="ECO:0000313" key="2">
    <source>
        <dbReference type="EMBL" id="CAA9493562.1"/>
    </source>
</evidence>
<keyword evidence="2" id="KW-0560">Oxidoreductase</keyword>
<reference evidence="2" key="1">
    <citation type="submission" date="2020-02" db="EMBL/GenBank/DDBJ databases">
        <authorList>
            <person name="Meier V. D."/>
        </authorList>
    </citation>
    <scope>NUCLEOTIDE SEQUENCE</scope>
    <source>
        <strain evidence="2">AVDCRST_MAG13</strain>
    </source>
</reference>
<feature type="compositionally biased region" description="Basic residues" evidence="1">
    <location>
        <begin position="120"/>
        <end position="131"/>
    </location>
</feature>